<evidence type="ECO:0000313" key="11">
    <source>
        <dbReference type="EMBL" id="CCC56348.1"/>
    </source>
</evidence>
<dbReference type="PANTHER" id="PTHR34388">
    <property type="entry name" value="DNA POLYMERASE III SUBUNIT DELTA"/>
    <property type="match status" value="1"/>
</dbReference>
<gene>
    <name evidence="11" type="ORF">WT2_00343</name>
</gene>
<dbReference type="SUPFAM" id="SSF48019">
    <property type="entry name" value="post-AAA+ oligomerization domain-like"/>
    <property type="match status" value="1"/>
</dbReference>
<comment type="similarity">
    <text evidence="7">Belongs to the DNA polymerase HolA subunit family.</text>
</comment>
<dbReference type="InterPro" id="IPR027417">
    <property type="entry name" value="P-loop_NTPase"/>
</dbReference>
<evidence type="ECO:0000259" key="9">
    <source>
        <dbReference type="Pfam" id="PF06144"/>
    </source>
</evidence>
<dbReference type="GO" id="GO:0006261">
    <property type="term" value="P:DNA-templated DNA replication"/>
    <property type="evidence" value="ECO:0007669"/>
    <property type="project" value="TreeGrafter"/>
</dbReference>
<feature type="domain" description="DNA polymerase III delta N-terminal" evidence="9">
    <location>
        <begin position="35"/>
        <end position="158"/>
    </location>
</feature>
<dbReference type="Pfam" id="PF21694">
    <property type="entry name" value="DNA_pol3_delta_C"/>
    <property type="match status" value="1"/>
</dbReference>
<protein>
    <recommendedName>
        <fullName evidence="2">DNA polymerase III subunit delta</fullName>
        <ecNumber evidence="1">2.7.7.7</ecNumber>
    </recommendedName>
</protein>
<evidence type="ECO:0000256" key="8">
    <source>
        <dbReference type="ARBA" id="ARBA00049244"/>
    </source>
</evidence>
<proteinExistence type="inferred from homology"/>
<sequence>MLSYNIEKSRRNVVLTVTLTDVLNDVQTGQLHPIYFVQGQDQYLLDLVRKQFLTVIQPEDRTLNLAQFDLTEVPLSMAIDDAKSVPFFGDQRVVILDNPYFLTGERQKNNLEHHVEDLVNYIKQPEPQTILVIFAPYDKLDNRKKVTKLLKEQARYLSFVNLSEKDINQFVSDRLNARGYTIDSEAKQELIRLTNSSLTQMMSELDKLMLYTVVEKRIGVTDVKELVTHTLTENIFDLIDSLLKGQLTRTVNLYHELLATGEEPLRLHGALIGQFRLLLQVKSNVKSEKGIASELKVHPYRVKLAKRTVRKFSYVRLARAYLGLVSMEEQLKSTARDPELLFELFILKYKNEMAE</sequence>
<dbReference type="InterPro" id="IPR010372">
    <property type="entry name" value="DNA_pol3_delta_N"/>
</dbReference>
<dbReference type="Gene3D" id="3.40.50.300">
    <property type="entry name" value="P-loop containing nucleotide triphosphate hydrolases"/>
    <property type="match status" value="1"/>
</dbReference>
<dbReference type="Gene3D" id="1.10.8.60">
    <property type="match status" value="1"/>
</dbReference>
<evidence type="ECO:0000256" key="6">
    <source>
        <dbReference type="ARBA" id="ARBA00022932"/>
    </source>
</evidence>
<keyword evidence="5" id="KW-0235">DNA replication</keyword>
<dbReference type="InterPro" id="IPR048466">
    <property type="entry name" value="DNA_pol3_delta-like_C"/>
</dbReference>
<evidence type="ECO:0000256" key="3">
    <source>
        <dbReference type="ARBA" id="ARBA00022679"/>
    </source>
</evidence>
<dbReference type="EMBL" id="HE575148">
    <property type="protein sequence ID" value="CCC56348.1"/>
    <property type="molecule type" value="Genomic_DNA"/>
</dbReference>
<evidence type="ECO:0000256" key="4">
    <source>
        <dbReference type="ARBA" id="ARBA00022695"/>
    </source>
</evidence>
<keyword evidence="6" id="KW-0239">DNA-directed DNA polymerase</keyword>
<dbReference type="InterPro" id="IPR008921">
    <property type="entry name" value="DNA_pol3_clamp-load_cplx_C"/>
</dbReference>
<dbReference type="EC" id="2.7.7.7" evidence="1"/>
<name>G0UF39_9LACO</name>
<evidence type="ECO:0000256" key="5">
    <source>
        <dbReference type="ARBA" id="ARBA00022705"/>
    </source>
</evidence>
<keyword evidence="4" id="KW-0548">Nucleotidyltransferase</keyword>
<keyword evidence="3" id="KW-0808">Transferase</keyword>
<evidence type="ECO:0000256" key="7">
    <source>
        <dbReference type="ARBA" id="ARBA00034754"/>
    </source>
</evidence>
<accession>G0UF39</accession>
<dbReference type="GO" id="GO:0003887">
    <property type="term" value="F:DNA-directed DNA polymerase activity"/>
    <property type="evidence" value="ECO:0007669"/>
    <property type="project" value="UniProtKB-KW"/>
</dbReference>
<dbReference type="AlphaFoldDB" id="G0UF39"/>
<comment type="catalytic activity">
    <reaction evidence="8">
        <text>DNA(n) + a 2'-deoxyribonucleoside 5'-triphosphate = DNA(n+1) + diphosphate</text>
        <dbReference type="Rhea" id="RHEA:22508"/>
        <dbReference type="Rhea" id="RHEA-COMP:17339"/>
        <dbReference type="Rhea" id="RHEA-COMP:17340"/>
        <dbReference type="ChEBI" id="CHEBI:33019"/>
        <dbReference type="ChEBI" id="CHEBI:61560"/>
        <dbReference type="ChEBI" id="CHEBI:173112"/>
        <dbReference type="EC" id="2.7.7.7"/>
    </reaction>
</comment>
<evidence type="ECO:0000256" key="2">
    <source>
        <dbReference type="ARBA" id="ARBA00017703"/>
    </source>
</evidence>
<dbReference type="SUPFAM" id="SSF52540">
    <property type="entry name" value="P-loop containing nucleoside triphosphate hydrolases"/>
    <property type="match status" value="1"/>
</dbReference>
<reference evidence="11" key="1">
    <citation type="journal article" date="2011" name="J. Bacteriol.">
        <title>Genome Sequence of Weissella thailandensis fsh4-2.</title>
        <authorList>
            <person name="Benomar N."/>
            <person name="Abriouel H."/>
            <person name="Lee H."/>
            <person name="Cho G.S."/>
            <person name="Huch M."/>
            <person name="Pulido R.P."/>
            <person name="Holzapfel W.H."/>
            <person name="Galvez A."/>
            <person name="Franz C.M."/>
        </authorList>
    </citation>
    <scope>NUCLEOTIDE SEQUENCE</scope>
    <source>
        <strain evidence="11">Fsh4-2</strain>
    </source>
</reference>
<dbReference type="PANTHER" id="PTHR34388:SF1">
    <property type="entry name" value="DNA POLYMERASE III SUBUNIT DELTA"/>
    <property type="match status" value="1"/>
</dbReference>
<evidence type="ECO:0000259" key="10">
    <source>
        <dbReference type="Pfam" id="PF21694"/>
    </source>
</evidence>
<dbReference type="GO" id="GO:0009360">
    <property type="term" value="C:DNA polymerase III complex"/>
    <property type="evidence" value="ECO:0007669"/>
    <property type="project" value="InterPro"/>
</dbReference>
<evidence type="ECO:0000256" key="1">
    <source>
        <dbReference type="ARBA" id="ARBA00012417"/>
    </source>
</evidence>
<organism evidence="11">
    <name type="scientific">Weissella thailandensis fsh4-2</name>
    <dbReference type="NCBI Taxonomy" id="1056112"/>
    <lineage>
        <taxon>Bacteria</taxon>
        <taxon>Bacillati</taxon>
        <taxon>Bacillota</taxon>
        <taxon>Bacilli</taxon>
        <taxon>Lactobacillales</taxon>
        <taxon>Lactobacillaceae</taxon>
        <taxon>Weissella</taxon>
    </lineage>
</organism>
<dbReference type="InterPro" id="IPR005790">
    <property type="entry name" value="DNA_polIII_delta"/>
</dbReference>
<dbReference type="Pfam" id="PF06144">
    <property type="entry name" value="DNA_pol3_delta"/>
    <property type="match status" value="1"/>
</dbReference>
<dbReference type="NCBIfam" id="TIGR01128">
    <property type="entry name" value="holA"/>
    <property type="match status" value="1"/>
</dbReference>
<feature type="domain" description="DNA polymerase III delta subunit-like C-terminal" evidence="10">
    <location>
        <begin position="233"/>
        <end position="349"/>
    </location>
</feature>
<reference evidence="11" key="2">
    <citation type="submission" date="2011-07" db="EMBL/GenBank/DDBJ databases">
        <authorList>
            <person name="Franz C."/>
        </authorList>
    </citation>
    <scope>NUCLEOTIDE SEQUENCE</scope>
    <source>
        <strain evidence="11">Fsh4-2</strain>
    </source>
</reference>
<dbReference type="GO" id="GO:0003677">
    <property type="term" value="F:DNA binding"/>
    <property type="evidence" value="ECO:0007669"/>
    <property type="project" value="InterPro"/>
</dbReference>
<dbReference type="Gene3D" id="1.20.272.10">
    <property type="match status" value="1"/>
</dbReference>